<dbReference type="AlphaFoldDB" id="A0AAX4I5C0"/>
<accession>A0AAX4I5C0</accession>
<proteinExistence type="predicted"/>
<dbReference type="Proteomes" id="UP001322277">
    <property type="component" value="Chromosome 2"/>
</dbReference>
<keyword evidence="1" id="KW-0539">Nucleus</keyword>
<dbReference type="GO" id="GO:0008270">
    <property type="term" value="F:zinc ion binding"/>
    <property type="evidence" value="ECO:0007669"/>
    <property type="project" value="InterPro"/>
</dbReference>
<dbReference type="Pfam" id="PF00172">
    <property type="entry name" value="Zn_clus"/>
    <property type="match status" value="1"/>
</dbReference>
<reference evidence="4" key="1">
    <citation type="journal article" date="2023" name="bioRxiv">
        <title>Complete genome of the Medicago anthracnose fungus, Colletotrichum destructivum, reveals a mini-chromosome-like region within a core chromosome.</title>
        <authorList>
            <person name="Lapalu N."/>
            <person name="Simon A."/>
            <person name="Lu A."/>
            <person name="Plaumann P.-L."/>
            <person name="Amselem J."/>
            <person name="Pigne S."/>
            <person name="Auger A."/>
            <person name="Koch C."/>
            <person name="Dallery J.-F."/>
            <person name="O'Connell R.J."/>
        </authorList>
    </citation>
    <scope>NUCLEOTIDE SEQUENCE [LARGE SCALE GENOMIC DNA]</scope>
    <source>
        <strain evidence="4">CBS 520.97</strain>
    </source>
</reference>
<gene>
    <name evidence="3" type="ORF">CDEST_03590</name>
</gene>
<keyword evidence="4" id="KW-1185">Reference proteome</keyword>
<dbReference type="InterPro" id="IPR036864">
    <property type="entry name" value="Zn2-C6_fun-type_DNA-bd_sf"/>
</dbReference>
<dbReference type="Gene3D" id="4.10.240.10">
    <property type="entry name" value="Zn(2)-C6 fungal-type DNA-binding domain"/>
    <property type="match status" value="1"/>
</dbReference>
<evidence type="ECO:0000313" key="4">
    <source>
        <dbReference type="Proteomes" id="UP001322277"/>
    </source>
</evidence>
<dbReference type="GO" id="GO:0000981">
    <property type="term" value="F:DNA-binding transcription factor activity, RNA polymerase II-specific"/>
    <property type="evidence" value="ECO:0007669"/>
    <property type="project" value="InterPro"/>
</dbReference>
<dbReference type="GeneID" id="87940093"/>
<dbReference type="KEGG" id="cdet:87940093"/>
<evidence type="ECO:0000259" key="2">
    <source>
        <dbReference type="Pfam" id="PF00172"/>
    </source>
</evidence>
<protein>
    <submittedName>
        <fullName evidence="3">Zn(2)Cys(6) fungal-type DNA-binding domain-containing protein</fullName>
    </submittedName>
</protein>
<dbReference type="InterPro" id="IPR001138">
    <property type="entry name" value="Zn2Cys6_DnaBD"/>
</dbReference>
<sequence length="82" mass="9320">MKLICDHVRPQCGRCARLSDRCDYPQSRKADVGRRKQILELQTKVHELERLATTWNNAVTGLTAVQLAMDMRHRASDSAAVK</sequence>
<dbReference type="EMBL" id="CP137306">
    <property type="protein sequence ID" value="WQF78576.1"/>
    <property type="molecule type" value="Genomic_DNA"/>
</dbReference>
<evidence type="ECO:0000256" key="1">
    <source>
        <dbReference type="ARBA" id="ARBA00023242"/>
    </source>
</evidence>
<feature type="domain" description="Zn(2)-C6 fungal-type" evidence="2">
    <location>
        <begin position="5"/>
        <end position="29"/>
    </location>
</feature>
<keyword evidence="3" id="KW-0238">DNA-binding</keyword>
<dbReference type="GO" id="GO:0003677">
    <property type="term" value="F:DNA binding"/>
    <property type="evidence" value="ECO:0007669"/>
    <property type="project" value="UniProtKB-KW"/>
</dbReference>
<name>A0AAX4I5C0_9PEZI</name>
<dbReference type="RefSeq" id="XP_062775800.1">
    <property type="nucleotide sequence ID" value="XM_062919749.1"/>
</dbReference>
<evidence type="ECO:0000313" key="3">
    <source>
        <dbReference type="EMBL" id="WQF78576.1"/>
    </source>
</evidence>
<organism evidence="3 4">
    <name type="scientific">Colletotrichum destructivum</name>
    <dbReference type="NCBI Taxonomy" id="34406"/>
    <lineage>
        <taxon>Eukaryota</taxon>
        <taxon>Fungi</taxon>
        <taxon>Dikarya</taxon>
        <taxon>Ascomycota</taxon>
        <taxon>Pezizomycotina</taxon>
        <taxon>Sordariomycetes</taxon>
        <taxon>Hypocreomycetidae</taxon>
        <taxon>Glomerellales</taxon>
        <taxon>Glomerellaceae</taxon>
        <taxon>Colletotrichum</taxon>
        <taxon>Colletotrichum destructivum species complex</taxon>
    </lineage>
</organism>